<evidence type="ECO:0000313" key="3">
    <source>
        <dbReference type="Proteomes" id="UP001179952"/>
    </source>
</evidence>
<accession>A0AAV9A736</accession>
<dbReference type="Proteomes" id="UP001179952">
    <property type="component" value="Unassembled WGS sequence"/>
</dbReference>
<gene>
    <name evidence="2" type="ORF">QJS04_geneDACA020039</name>
</gene>
<evidence type="ECO:0000256" key="1">
    <source>
        <dbReference type="SAM" id="MobiDB-lite"/>
    </source>
</evidence>
<feature type="region of interest" description="Disordered" evidence="1">
    <location>
        <begin position="218"/>
        <end position="262"/>
    </location>
</feature>
<reference evidence="2" key="2">
    <citation type="submission" date="2023-06" db="EMBL/GenBank/DDBJ databases">
        <authorList>
            <person name="Ma L."/>
            <person name="Liu K.-W."/>
            <person name="Li Z."/>
            <person name="Hsiao Y.-Y."/>
            <person name="Qi Y."/>
            <person name="Fu T."/>
            <person name="Tang G."/>
            <person name="Zhang D."/>
            <person name="Sun W.-H."/>
            <person name="Liu D.-K."/>
            <person name="Li Y."/>
            <person name="Chen G.-Z."/>
            <person name="Liu X.-D."/>
            <person name="Liao X.-Y."/>
            <person name="Jiang Y.-T."/>
            <person name="Yu X."/>
            <person name="Hao Y."/>
            <person name="Huang J."/>
            <person name="Zhao X.-W."/>
            <person name="Ke S."/>
            <person name="Chen Y.-Y."/>
            <person name="Wu W.-L."/>
            <person name="Hsu J.-L."/>
            <person name="Lin Y.-F."/>
            <person name="Huang M.-D."/>
            <person name="Li C.-Y."/>
            <person name="Huang L."/>
            <person name="Wang Z.-W."/>
            <person name="Zhao X."/>
            <person name="Zhong W.-Y."/>
            <person name="Peng D.-H."/>
            <person name="Ahmad S."/>
            <person name="Lan S."/>
            <person name="Zhang J.-S."/>
            <person name="Tsai W.-C."/>
            <person name="Van De Peer Y."/>
            <person name="Liu Z.-J."/>
        </authorList>
    </citation>
    <scope>NUCLEOTIDE SEQUENCE</scope>
    <source>
        <strain evidence="2">SCP</strain>
        <tissue evidence="2">Leaves</tissue>
    </source>
</reference>
<dbReference type="EMBL" id="JAUJYN010000012">
    <property type="protein sequence ID" value="KAK1259958.1"/>
    <property type="molecule type" value="Genomic_DNA"/>
</dbReference>
<sequence length="262" mass="29279">MLQSNHPNDFPTKDELIASGRMDLVEKIALQGGWFTFGWDLDQDKIASSHGLNEEMNGSFNADDRVSHHRSCFSLASEEEPVDVPSRSAGGALNAEVKDNAGLEGILSRLEKERILSHSPALGSREKESKCKLSADDDIFLSETRINWRNSDKFSNEALMGDEEVYKLGKLPDDVADGRREAQSDFKEKNQNQIESCLQHLELGLTSVLRPLKSIADADVAPEDSHSQEERCESRTGWTRGHPKRPWLKPTPPKPFDPLRSA</sequence>
<dbReference type="PANTHER" id="PTHR47434:SF1">
    <property type="entry name" value="PROTEIN PTST HOMOLOG 2, CHLOROPLASTIC"/>
    <property type="match status" value="1"/>
</dbReference>
<keyword evidence="3" id="KW-1185">Reference proteome</keyword>
<dbReference type="PANTHER" id="PTHR47434">
    <property type="entry name" value="PROTEIN PTST HOMOLOG 3, CHLOROPLASTIC"/>
    <property type="match status" value="1"/>
</dbReference>
<comment type="caution">
    <text evidence="2">The sequence shown here is derived from an EMBL/GenBank/DDBJ whole genome shotgun (WGS) entry which is preliminary data.</text>
</comment>
<protein>
    <submittedName>
        <fullName evidence="2">Uncharacterized protein</fullName>
    </submittedName>
</protein>
<evidence type="ECO:0000313" key="2">
    <source>
        <dbReference type="EMBL" id="KAK1259958.1"/>
    </source>
</evidence>
<dbReference type="AlphaFoldDB" id="A0AAV9A736"/>
<name>A0AAV9A736_ACOGR</name>
<feature type="compositionally biased region" description="Basic and acidic residues" evidence="1">
    <location>
        <begin position="223"/>
        <end position="234"/>
    </location>
</feature>
<proteinExistence type="predicted"/>
<reference evidence="2" key="1">
    <citation type="journal article" date="2023" name="Nat. Commun.">
        <title>Diploid and tetraploid genomes of Acorus and the evolution of monocots.</title>
        <authorList>
            <person name="Ma L."/>
            <person name="Liu K.W."/>
            <person name="Li Z."/>
            <person name="Hsiao Y.Y."/>
            <person name="Qi Y."/>
            <person name="Fu T."/>
            <person name="Tang G.D."/>
            <person name="Zhang D."/>
            <person name="Sun W.H."/>
            <person name="Liu D.K."/>
            <person name="Li Y."/>
            <person name="Chen G.Z."/>
            <person name="Liu X.D."/>
            <person name="Liao X.Y."/>
            <person name="Jiang Y.T."/>
            <person name="Yu X."/>
            <person name="Hao Y."/>
            <person name="Huang J."/>
            <person name="Zhao X.W."/>
            <person name="Ke S."/>
            <person name="Chen Y.Y."/>
            <person name="Wu W.L."/>
            <person name="Hsu J.L."/>
            <person name="Lin Y.F."/>
            <person name="Huang M.D."/>
            <person name="Li C.Y."/>
            <person name="Huang L."/>
            <person name="Wang Z.W."/>
            <person name="Zhao X."/>
            <person name="Zhong W.Y."/>
            <person name="Peng D.H."/>
            <person name="Ahmad S."/>
            <person name="Lan S."/>
            <person name="Zhang J.S."/>
            <person name="Tsai W.C."/>
            <person name="Van de Peer Y."/>
            <person name="Liu Z.J."/>
        </authorList>
    </citation>
    <scope>NUCLEOTIDE SEQUENCE</scope>
    <source>
        <strain evidence="2">SCP</strain>
    </source>
</reference>
<organism evidence="2 3">
    <name type="scientific">Acorus gramineus</name>
    <name type="common">Dwarf sweet flag</name>
    <dbReference type="NCBI Taxonomy" id="55184"/>
    <lineage>
        <taxon>Eukaryota</taxon>
        <taxon>Viridiplantae</taxon>
        <taxon>Streptophyta</taxon>
        <taxon>Embryophyta</taxon>
        <taxon>Tracheophyta</taxon>
        <taxon>Spermatophyta</taxon>
        <taxon>Magnoliopsida</taxon>
        <taxon>Liliopsida</taxon>
        <taxon>Acoraceae</taxon>
        <taxon>Acorus</taxon>
    </lineage>
</organism>